<protein>
    <recommendedName>
        <fullName evidence="4">B box-type domain-containing protein</fullName>
    </recommendedName>
</protein>
<reference evidence="5" key="1">
    <citation type="submission" date="2021-03" db="EMBL/GenBank/DDBJ databases">
        <authorList>
            <person name="Bekaert M."/>
        </authorList>
    </citation>
    <scope>NUCLEOTIDE SEQUENCE</scope>
</reference>
<feature type="region of interest" description="Disordered" evidence="3">
    <location>
        <begin position="233"/>
        <end position="266"/>
    </location>
</feature>
<gene>
    <name evidence="5" type="ORF">MEDL_58633</name>
</gene>
<feature type="domain" description="B box-type" evidence="4">
    <location>
        <begin position="363"/>
        <end position="406"/>
    </location>
</feature>
<evidence type="ECO:0000256" key="3">
    <source>
        <dbReference type="SAM" id="MobiDB-lite"/>
    </source>
</evidence>
<dbReference type="AlphaFoldDB" id="A0A8S3ULY5"/>
<comment type="caution">
    <text evidence="5">The sequence shown here is derived from an EMBL/GenBank/DDBJ whole genome shotgun (WGS) entry which is preliminary data.</text>
</comment>
<organism evidence="5 6">
    <name type="scientific">Mytilus edulis</name>
    <name type="common">Blue mussel</name>
    <dbReference type="NCBI Taxonomy" id="6550"/>
    <lineage>
        <taxon>Eukaryota</taxon>
        <taxon>Metazoa</taxon>
        <taxon>Spiralia</taxon>
        <taxon>Lophotrochozoa</taxon>
        <taxon>Mollusca</taxon>
        <taxon>Bivalvia</taxon>
        <taxon>Autobranchia</taxon>
        <taxon>Pteriomorphia</taxon>
        <taxon>Mytilida</taxon>
        <taxon>Mytiloidea</taxon>
        <taxon>Mytilidae</taxon>
        <taxon>Mytilinae</taxon>
        <taxon>Mytilus</taxon>
    </lineage>
</organism>
<dbReference type="PROSITE" id="PS50119">
    <property type="entry name" value="ZF_BBOX"/>
    <property type="match status" value="1"/>
</dbReference>
<evidence type="ECO:0000259" key="4">
    <source>
        <dbReference type="PROSITE" id="PS50119"/>
    </source>
</evidence>
<dbReference type="CDD" id="cd19757">
    <property type="entry name" value="Bbox1"/>
    <property type="match status" value="1"/>
</dbReference>
<feature type="coiled-coil region" evidence="2">
    <location>
        <begin position="472"/>
        <end position="531"/>
    </location>
</feature>
<dbReference type="PANTHER" id="PTHR25462:SF296">
    <property type="entry name" value="MEIOTIC P26, ISOFORM F"/>
    <property type="match status" value="1"/>
</dbReference>
<dbReference type="GO" id="GO:0008270">
    <property type="term" value="F:zinc ion binding"/>
    <property type="evidence" value="ECO:0007669"/>
    <property type="project" value="UniProtKB-KW"/>
</dbReference>
<dbReference type="Gene3D" id="2.120.10.30">
    <property type="entry name" value="TolB, C-terminal domain"/>
    <property type="match status" value="1"/>
</dbReference>
<evidence type="ECO:0000256" key="2">
    <source>
        <dbReference type="SAM" id="Coils"/>
    </source>
</evidence>
<dbReference type="InterPro" id="IPR047153">
    <property type="entry name" value="TRIM45/56/19-like"/>
</dbReference>
<dbReference type="SUPFAM" id="SSF63829">
    <property type="entry name" value="Calcium-dependent phosphotriesterase"/>
    <property type="match status" value="1"/>
</dbReference>
<sequence length="918" mass="101653">MSVYVNLVFRSNSLLLRLTVCQDEGSYKYTDLDGATTWIFAKTDNEQLDFNEITVQGGGHLAFNSSVSLTSPVDINVGTFDGDRTGYIHIGYNQELSINYTNADIPFNTHVYENGKATYPPRPFFYRTHLYTSGEIQGIEDLYVFDGGSVTVDTNGSIGMTTPGSVSLKSLHVQDKGTFQMDSYTKDNMFVMDSTNVTIYGGGHFKINTGLNMTTHHLMAIFSGGLIDLDGQGLSQPEDVGPGYGTGSLTGGSGGGHGGSGGRGSDAYTVGQGYDSIYTPVKYGSPGGYGNYRDSLYFGDSTHRNTLVRGHIGGVSGGRIYLTGRHVDIDGEITVDGQPPENQLGANAGILTMATSITFTCGVCDSQHITQDAEHWCPECDEGLCPTCLIFHNSSKISRGHVVISIENYKRLPQNIQSIHQHCPHHDRKYQNYCPNHDIPCCPFCISTSHSECKGLQVLEEVVKTSELFSHFEDMKQTLKDVENNIKRIKIDREGNLKSIQEQRNKFQSEIKQVRQQINSHLDKLERQALENIKATEDKVKHQVETLLSKLSRSSREGKDLENIISAMTDYASDLQRFLGKKQIESEVAKSERYINSLVEDGSLQQVSINCSIDSNVSGILSSISSFCTISTELSNPNILLKKEKEKQAQIMTIQFPAQTSIHDIKIQLIQTFKLPTGSYTSCIKGCTINQSGKMVFADHDINKRLIILNADGSVDGEIQLQVPFDVTSIDNRSVAVIQHEQIQVIDLLSNRIEKTIKLNNLVTSGISYGQQTLFYCEPGKNIHMLKPTDGSHQNSIDINNESKGTNYVAFHQNNLYLTNKTNHTVTCYKVYGKKVWEFRDETVICSPCAVSCDKYSNVYVASLSNKSIVVLSPDGTQSRTLISQTEVWAIDVDKERNILIVPAHGFSNSIVYVYKIT</sequence>
<dbReference type="InterPro" id="IPR000315">
    <property type="entry name" value="Znf_B-box"/>
</dbReference>
<name>A0A8S3ULY5_MYTED</name>
<keyword evidence="2" id="KW-0175">Coiled coil</keyword>
<dbReference type="InterPro" id="IPR011042">
    <property type="entry name" value="6-blade_b-propeller_TolB-like"/>
</dbReference>
<feature type="compositionally biased region" description="Gly residues" evidence="3">
    <location>
        <begin position="242"/>
        <end position="264"/>
    </location>
</feature>
<accession>A0A8S3ULY5</accession>
<proteinExistence type="predicted"/>
<dbReference type="Gene3D" id="3.30.160.60">
    <property type="entry name" value="Classic Zinc Finger"/>
    <property type="match status" value="1"/>
</dbReference>
<evidence type="ECO:0000313" key="5">
    <source>
        <dbReference type="EMBL" id="CAG2246669.1"/>
    </source>
</evidence>
<keyword evidence="6" id="KW-1185">Reference proteome</keyword>
<dbReference type="EMBL" id="CAJPWZ010002878">
    <property type="protein sequence ID" value="CAG2246669.1"/>
    <property type="molecule type" value="Genomic_DNA"/>
</dbReference>
<keyword evidence="1" id="KW-0479">Metal-binding</keyword>
<dbReference type="OrthoDB" id="6130531at2759"/>
<keyword evidence="1" id="KW-0862">Zinc</keyword>
<dbReference type="Proteomes" id="UP000683360">
    <property type="component" value="Unassembled WGS sequence"/>
</dbReference>
<dbReference type="PANTHER" id="PTHR25462">
    <property type="entry name" value="BONUS, ISOFORM C-RELATED"/>
    <property type="match status" value="1"/>
</dbReference>
<evidence type="ECO:0000313" key="6">
    <source>
        <dbReference type="Proteomes" id="UP000683360"/>
    </source>
</evidence>
<keyword evidence="1" id="KW-0863">Zinc-finger</keyword>
<evidence type="ECO:0000256" key="1">
    <source>
        <dbReference type="PROSITE-ProRule" id="PRU00024"/>
    </source>
</evidence>